<evidence type="ECO:0000313" key="2">
    <source>
        <dbReference type="EMBL" id="KAK4101852.1"/>
    </source>
</evidence>
<keyword evidence="3" id="KW-1185">Reference proteome</keyword>
<reference evidence="2" key="2">
    <citation type="submission" date="2023-05" db="EMBL/GenBank/DDBJ databases">
        <authorList>
            <consortium name="Lawrence Berkeley National Laboratory"/>
            <person name="Steindorff A."/>
            <person name="Hensen N."/>
            <person name="Bonometti L."/>
            <person name="Westerberg I."/>
            <person name="Brannstrom I.O."/>
            <person name="Guillou S."/>
            <person name="Cros-Aarteil S."/>
            <person name="Calhoun S."/>
            <person name="Haridas S."/>
            <person name="Kuo A."/>
            <person name="Mondo S."/>
            <person name="Pangilinan J."/>
            <person name="Riley R."/>
            <person name="Labutti K."/>
            <person name="Andreopoulos B."/>
            <person name="Lipzen A."/>
            <person name="Chen C."/>
            <person name="Yanf M."/>
            <person name="Daum C."/>
            <person name="Ng V."/>
            <person name="Clum A."/>
            <person name="Ohm R."/>
            <person name="Martin F."/>
            <person name="Silar P."/>
            <person name="Natvig D."/>
            <person name="Lalanne C."/>
            <person name="Gautier V."/>
            <person name="Ament-Velasquez S.L."/>
            <person name="Kruys A."/>
            <person name="Hutchinson M.I."/>
            <person name="Powell A.J."/>
            <person name="Barry K."/>
            <person name="Miller A.N."/>
            <person name="Grigoriev I.V."/>
            <person name="Debuchy R."/>
            <person name="Gladieux P."/>
            <person name="Thoren M.H."/>
            <person name="Johannesson H."/>
        </authorList>
    </citation>
    <scope>NUCLEOTIDE SEQUENCE</scope>
    <source>
        <strain evidence="2">CBS 757.83</strain>
    </source>
</reference>
<accession>A0AAN6Q1F9</accession>
<feature type="domain" description="Heterokaryon incompatibility" evidence="1">
    <location>
        <begin position="54"/>
        <end position="194"/>
    </location>
</feature>
<evidence type="ECO:0000313" key="3">
    <source>
        <dbReference type="Proteomes" id="UP001305647"/>
    </source>
</evidence>
<name>A0AAN6Q1F9_9PEZI</name>
<dbReference type="EMBL" id="MU863633">
    <property type="protein sequence ID" value="KAK4101852.1"/>
    <property type="molecule type" value="Genomic_DNA"/>
</dbReference>
<dbReference type="Proteomes" id="UP001305647">
    <property type="component" value="Unassembled WGS sequence"/>
</dbReference>
<gene>
    <name evidence="2" type="ORF">N658DRAFT_523521</name>
</gene>
<dbReference type="Pfam" id="PF06985">
    <property type="entry name" value="HET"/>
    <property type="match status" value="1"/>
</dbReference>
<dbReference type="PANTHER" id="PTHR24148:SF82">
    <property type="entry name" value="HETEROKARYON INCOMPATIBILITY DOMAIN-CONTAINING PROTEIN"/>
    <property type="match status" value="1"/>
</dbReference>
<comment type="caution">
    <text evidence="2">The sequence shown here is derived from an EMBL/GenBank/DDBJ whole genome shotgun (WGS) entry which is preliminary data.</text>
</comment>
<reference evidence="2" key="1">
    <citation type="journal article" date="2023" name="Mol. Phylogenet. Evol.">
        <title>Genome-scale phylogeny and comparative genomics of the fungal order Sordariales.</title>
        <authorList>
            <person name="Hensen N."/>
            <person name="Bonometti L."/>
            <person name="Westerberg I."/>
            <person name="Brannstrom I.O."/>
            <person name="Guillou S."/>
            <person name="Cros-Aarteil S."/>
            <person name="Calhoun S."/>
            <person name="Haridas S."/>
            <person name="Kuo A."/>
            <person name="Mondo S."/>
            <person name="Pangilinan J."/>
            <person name="Riley R."/>
            <person name="LaButti K."/>
            <person name="Andreopoulos B."/>
            <person name="Lipzen A."/>
            <person name="Chen C."/>
            <person name="Yan M."/>
            <person name="Daum C."/>
            <person name="Ng V."/>
            <person name="Clum A."/>
            <person name="Steindorff A."/>
            <person name="Ohm R.A."/>
            <person name="Martin F."/>
            <person name="Silar P."/>
            <person name="Natvig D.O."/>
            <person name="Lalanne C."/>
            <person name="Gautier V."/>
            <person name="Ament-Velasquez S.L."/>
            <person name="Kruys A."/>
            <person name="Hutchinson M.I."/>
            <person name="Powell A.J."/>
            <person name="Barry K."/>
            <person name="Miller A.N."/>
            <person name="Grigoriev I.V."/>
            <person name="Debuchy R."/>
            <person name="Gladieux P."/>
            <person name="Hiltunen Thoren M."/>
            <person name="Johannesson H."/>
        </authorList>
    </citation>
    <scope>NUCLEOTIDE SEQUENCE</scope>
    <source>
        <strain evidence="2">CBS 757.83</strain>
    </source>
</reference>
<organism evidence="2 3">
    <name type="scientific">Parathielavia hyrcaniae</name>
    <dbReference type="NCBI Taxonomy" id="113614"/>
    <lineage>
        <taxon>Eukaryota</taxon>
        <taxon>Fungi</taxon>
        <taxon>Dikarya</taxon>
        <taxon>Ascomycota</taxon>
        <taxon>Pezizomycotina</taxon>
        <taxon>Sordariomycetes</taxon>
        <taxon>Sordariomycetidae</taxon>
        <taxon>Sordariales</taxon>
        <taxon>Chaetomiaceae</taxon>
        <taxon>Parathielavia</taxon>
    </lineage>
</organism>
<dbReference type="PANTHER" id="PTHR24148">
    <property type="entry name" value="ANKYRIN REPEAT DOMAIN-CONTAINING PROTEIN 39 HOMOLOG-RELATED"/>
    <property type="match status" value="1"/>
</dbReference>
<dbReference type="InterPro" id="IPR010730">
    <property type="entry name" value="HET"/>
</dbReference>
<protein>
    <submittedName>
        <fullName evidence="2">HET-domain-containing protein</fullName>
    </submittedName>
</protein>
<proteinExistence type="predicted"/>
<dbReference type="AlphaFoldDB" id="A0AAN6Q1F9"/>
<dbReference type="InterPro" id="IPR052895">
    <property type="entry name" value="HetReg/Transcr_Mod"/>
</dbReference>
<evidence type="ECO:0000259" key="1">
    <source>
        <dbReference type="Pfam" id="PF06985"/>
    </source>
</evidence>
<sequence>MAASTPTPTPSYPYRPLDPGGRAIRVLKLSSADDRRSEVECRIEHVDLDNSPVYEALSYAWGDASDRREMVIDGHRHHHGPCRVLWADALCINQRDLAEKAAQIRLMYEIFASAAAVMAWVGEASDDVDEAFAAAMALNDTIRACSGSLSRPEIMPWPGTLLEPGGFGFSERNWDPLWRLLRRPYFTRVWIVQELRAATEGKEERGKAGAIVCCGSSGVRASVFHMICLWLKVVTPNLSNMADHMPEIVRATNDDNAARANRFAENLRGFDRYRNADGSVLPGVSMMVASIPKPTELHPQMLILALASKLAATEPRDKVYALLGLFGEEYNNFPIDYHEDLRRHPSWRRMQASWTLDPYQVSIEAPDGFPEDTLYRTGGSQPPVTAWDKQAKMLAVRGLRLSRLKTVAGPFRHDLHSILTLSRSVFPALNKSGDVFEKIWKTALRVADGLQFGQLGVFFTQLHAVQSVYRTVASLLWAPSPAPPAVEELYALFYALLGYGGADSKNVRGVLTFSLSGGGSGVKPIVISKATARQFLARLRQSLADRYFCVAESSHYVVGPYGSRPGD</sequence>